<feature type="transmembrane region" description="Helical" evidence="8">
    <location>
        <begin position="172"/>
        <end position="192"/>
    </location>
</feature>
<evidence type="ECO:0000256" key="1">
    <source>
        <dbReference type="ARBA" id="ARBA00004141"/>
    </source>
</evidence>
<sequence length="304" mass="32337">MRRTLGVVGLRRAWDGSERETLPARRDLVAAAFAEFVATALFIFFGCGAAARNYAVREDLTTAAKETWDPAAVLLIAFSFGLSITALVFSVAHISGGHLNAAVTLSLTLVGKCHPVRALAYVCAQLLGAITGAGLLKGVTSGDKDGIRALDRTSNLGSNAIFDPQSVTELNALLVEAVGTFALVFVVLNTAIDVSALTTNGNGRRRSNKMTLAPIPIGFAVFIAHLVCIPLTGCSINPSRSFGPAVVSGFWSDHWIWWAGPLIGAFFASLVWGVLQYLREWADEEDDNTAEDKAEDKAKDKAAV</sequence>
<feature type="transmembrane region" description="Helical" evidence="8">
    <location>
        <begin position="28"/>
        <end position="51"/>
    </location>
</feature>
<evidence type="ECO:0000256" key="6">
    <source>
        <dbReference type="RuleBase" id="RU000477"/>
    </source>
</evidence>
<proteinExistence type="inferred from homology"/>
<dbReference type="Pfam" id="PF00230">
    <property type="entry name" value="MIP"/>
    <property type="match status" value="1"/>
</dbReference>
<feature type="transmembrane region" description="Helical" evidence="8">
    <location>
        <begin position="255"/>
        <end position="275"/>
    </location>
</feature>
<reference evidence="9" key="1">
    <citation type="submission" date="2021-01" db="EMBL/GenBank/DDBJ databases">
        <authorList>
            <person name="Corre E."/>
            <person name="Pelletier E."/>
            <person name="Niang G."/>
            <person name="Scheremetjew M."/>
            <person name="Finn R."/>
            <person name="Kale V."/>
            <person name="Holt S."/>
            <person name="Cochrane G."/>
            <person name="Meng A."/>
            <person name="Brown T."/>
            <person name="Cohen L."/>
        </authorList>
    </citation>
    <scope>NUCLEOTIDE SEQUENCE</scope>
    <source>
        <strain evidence="9">PLY182g</strain>
    </source>
</reference>
<dbReference type="InterPro" id="IPR023271">
    <property type="entry name" value="Aquaporin-like"/>
</dbReference>
<gene>
    <name evidence="9" type="ORF">CPEL01642_LOCUS4542</name>
</gene>
<dbReference type="GO" id="GO:0015250">
    <property type="term" value="F:water channel activity"/>
    <property type="evidence" value="ECO:0007669"/>
    <property type="project" value="TreeGrafter"/>
</dbReference>
<evidence type="ECO:0000256" key="8">
    <source>
        <dbReference type="SAM" id="Phobius"/>
    </source>
</evidence>
<dbReference type="CDD" id="cd00333">
    <property type="entry name" value="MIP"/>
    <property type="match status" value="1"/>
</dbReference>
<comment type="subcellular location">
    <subcellularLocation>
        <location evidence="1">Membrane</location>
        <topology evidence="1">Multi-pass membrane protein</topology>
    </subcellularLocation>
</comment>
<evidence type="ECO:0008006" key="10">
    <source>
        <dbReference type="Google" id="ProtNLM"/>
    </source>
</evidence>
<keyword evidence="3 6" id="KW-0812">Transmembrane</keyword>
<evidence type="ECO:0000256" key="7">
    <source>
        <dbReference type="SAM" id="MobiDB-lite"/>
    </source>
</evidence>
<dbReference type="EMBL" id="HBEY01009410">
    <property type="protein sequence ID" value="CAD8601212.1"/>
    <property type="molecule type" value="Transcribed_RNA"/>
</dbReference>
<keyword evidence="4 8" id="KW-1133">Transmembrane helix</keyword>
<dbReference type="PANTHER" id="PTHR19139:SF199">
    <property type="entry name" value="MIP17260P"/>
    <property type="match status" value="1"/>
</dbReference>
<evidence type="ECO:0000256" key="4">
    <source>
        <dbReference type="ARBA" id="ARBA00022989"/>
    </source>
</evidence>
<dbReference type="GO" id="GO:0005886">
    <property type="term" value="C:plasma membrane"/>
    <property type="evidence" value="ECO:0007669"/>
    <property type="project" value="TreeGrafter"/>
</dbReference>
<feature type="transmembrane region" description="Helical" evidence="8">
    <location>
        <begin position="71"/>
        <end position="95"/>
    </location>
</feature>
<keyword evidence="5 8" id="KW-0472">Membrane</keyword>
<protein>
    <recommendedName>
        <fullName evidence="10">Aquaporin</fullName>
    </recommendedName>
</protein>
<accession>A0A7S0L3L3</accession>
<keyword evidence="6" id="KW-0813">Transport</keyword>
<dbReference type="PRINTS" id="PR00783">
    <property type="entry name" value="MINTRINSICP"/>
</dbReference>
<feature type="region of interest" description="Disordered" evidence="7">
    <location>
        <begin position="284"/>
        <end position="304"/>
    </location>
</feature>
<name>A0A7S0L3L3_9EUKA</name>
<dbReference type="SUPFAM" id="SSF81338">
    <property type="entry name" value="Aquaporin-like"/>
    <property type="match status" value="1"/>
</dbReference>
<dbReference type="InterPro" id="IPR034294">
    <property type="entry name" value="Aquaporin_transptr"/>
</dbReference>
<dbReference type="Gene3D" id="1.20.1080.10">
    <property type="entry name" value="Glycerol uptake facilitator protein"/>
    <property type="match status" value="1"/>
</dbReference>
<comment type="similarity">
    <text evidence="2 6">Belongs to the MIP/aquaporin (TC 1.A.8) family.</text>
</comment>
<evidence type="ECO:0000256" key="2">
    <source>
        <dbReference type="ARBA" id="ARBA00006175"/>
    </source>
</evidence>
<dbReference type="AlphaFoldDB" id="A0A7S0L3L3"/>
<dbReference type="InterPro" id="IPR000425">
    <property type="entry name" value="MIP"/>
</dbReference>
<dbReference type="NCBIfam" id="TIGR00861">
    <property type="entry name" value="MIP"/>
    <property type="match status" value="1"/>
</dbReference>
<evidence type="ECO:0000256" key="3">
    <source>
        <dbReference type="ARBA" id="ARBA00022692"/>
    </source>
</evidence>
<feature type="compositionally biased region" description="Basic and acidic residues" evidence="7">
    <location>
        <begin position="290"/>
        <end position="304"/>
    </location>
</feature>
<organism evidence="9">
    <name type="scientific">Coccolithus braarudii</name>
    <dbReference type="NCBI Taxonomy" id="221442"/>
    <lineage>
        <taxon>Eukaryota</taxon>
        <taxon>Haptista</taxon>
        <taxon>Haptophyta</taxon>
        <taxon>Prymnesiophyceae</taxon>
        <taxon>Coccolithales</taxon>
        <taxon>Coccolithaceae</taxon>
        <taxon>Coccolithus</taxon>
    </lineage>
</organism>
<evidence type="ECO:0000313" key="9">
    <source>
        <dbReference type="EMBL" id="CAD8601212.1"/>
    </source>
</evidence>
<feature type="transmembrane region" description="Helical" evidence="8">
    <location>
        <begin position="212"/>
        <end position="232"/>
    </location>
</feature>
<dbReference type="PANTHER" id="PTHR19139">
    <property type="entry name" value="AQUAPORIN TRANSPORTER"/>
    <property type="match status" value="1"/>
</dbReference>
<evidence type="ECO:0000256" key="5">
    <source>
        <dbReference type="ARBA" id="ARBA00023136"/>
    </source>
</evidence>